<dbReference type="PANTHER" id="PTHR46082:SF11">
    <property type="entry name" value="AAA+ ATPASE DOMAIN-CONTAINING PROTEIN-RELATED"/>
    <property type="match status" value="1"/>
</dbReference>
<dbReference type="Gene3D" id="3.40.50.1580">
    <property type="entry name" value="Nucleoside phosphorylase domain"/>
    <property type="match status" value="1"/>
</dbReference>
<dbReference type="RefSeq" id="XP_001904341.1">
    <property type="nucleotide sequence ID" value="XM_001904306.1"/>
</dbReference>
<reference evidence="1 3" key="1">
    <citation type="journal article" date="2008" name="Genome Biol.">
        <title>The genome sequence of the model ascomycete fungus Podospora anserina.</title>
        <authorList>
            <person name="Espagne E."/>
            <person name="Lespinet O."/>
            <person name="Malagnac F."/>
            <person name="Da Silva C."/>
            <person name="Jaillon O."/>
            <person name="Porcel B.M."/>
            <person name="Couloux A."/>
            <person name="Aury J.-M."/>
            <person name="Segurens B."/>
            <person name="Poulain J."/>
            <person name="Anthouard V."/>
            <person name="Grossetete S."/>
            <person name="Khalili H."/>
            <person name="Coppin E."/>
            <person name="Dequard-Chablat M."/>
            <person name="Picard M."/>
            <person name="Contamine V."/>
            <person name="Arnaise S."/>
            <person name="Bourdais A."/>
            <person name="Berteaux-Lecellier V."/>
            <person name="Gautheret D."/>
            <person name="de Vries R.P."/>
            <person name="Battaglia E."/>
            <person name="Coutinho P.M."/>
            <person name="Danchin E.G.J."/>
            <person name="Henrissat B."/>
            <person name="El Khoury R."/>
            <person name="Sainsard-Chanet A."/>
            <person name="Boivin A."/>
            <person name="Pinan-Lucarre B."/>
            <person name="Sellem C.H."/>
            <person name="Debuchy R."/>
            <person name="Wincker P."/>
            <person name="Weissenbach J."/>
            <person name="Silar P."/>
        </authorList>
    </citation>
    <scope>NUCLEOTIDE SEQUENCE [LARGE SCALE GENOMIC DNA]</scope>
    <source>
        <strain evidence="3">S / ATCC MYA-4624 / DSM 980 / FGSC 10383</strain>
        <strain evidence="1">S mat+</strain>
    </source>
</reference>
<dbReference type="GO" id="GO:0003824">
    <property type="term" value="F:catalytic activity"/>
    <property type="evidence" value="ECO:0007669"/>
    <property type="project" value="InterPro"/>
</dbReference>
<accession>B2AFA2</accession>
<dbReference type="GO" id="GO:0009116">
    <property type="term" value="P:nucleoside metabolic process"/>
    <property type="evidence" value="ECO:0007669"/>
    <property type="project" value="InterPro"/>
</dbReference>
<dbReference type="AlphaFoldDB" id="B2AFA2"/>
<dbReference type="InterPro" id="IPR035994">
    <property type="entry name" value="Nucleoside_phosphorylase_sf"/>
</dbReference>
<dbReference type="GeneID" id="6188276"/>
<keyword evidence="3" id="KW-1185">Reference proteome</keyword>
<dbReference type="EMBL" id="FO904940">
    <property type="protein sequence ID" value="CDP29195.1"/>
    <property type="molecule type" value="Genomic_DNA"/>
</dbReference>
<reference evidence="3" key="3">
    <citation type="journal article" date="2014" name="Genetics">
        <title>Maintaining two mating types: Structure of the mating type locus and its role in heterokaryosis in Podospora anserina.</title>
        <authorList>
            <person name="Grognet P."/>
            <person name="Bidard F."/>
            <person name="Kuchly C."/>
            <person name="Tong L.C.H."/>
            <person name="Coppin E."/>
            <person name="Benkhali J.A."/>
            <person name="Couloux A."/>
            <person name="Wincker P."/>
            <person name="Debuchy R."/>
            <person name="Silar P."/>
        </authorList>
    </citation>
    <scope>GENOME REANNOTATION</scope>
    <source>
        <strain evidence="3">S / ATCC MYA-4624 / DSM 980 / FGSC 10383</strain>
    </source>
</reference>
<dbReference type="OrthoDB" id="1577640at2759"/>
<proteinExistence type="predicted"/>
<reference evidence="1" key="2">
    <citation type="submission" date="2008-07" db="EMBL/GenBank/DDBJ databases">
        <authorList>
            <person name="Genoscope - CEA"/>
        </authorList>
    </citation>
    <scope>NUCLEOTIDE SEQUENCE</scope>
    <source>
        <strain evidence="1">S mat+</strain>
    </source>
</reference>
<dbReference type="STRING" id="515849.B2AFA2"/>
<protein>
    <submittedName>
        <fullName evidence="1">Podospora anserina S mat+ genomic DNA chromosome 5, supercontig 1</fullName>
    </submittedName>
</protein>
<dbReference type="PANTHER" id="PTHR46082">
    <property type="entry name" value="ATP/GTP-BINDING PROTEIN-RELATED"/>
    <property type="match status" value="1"/>
</dbReference>
<evidence type="ECO:0000313" key="3">
    <source>
        <dbReference type="Proteomes" id="UP000001197"/>
    </source>
</evidence>
<dbReference type="HOGENOM" id="CLU_000288_34_22_1"/>
<reference evidence="2" key="4">
    <citation type="submission" date="2015-04" db="EMBL/GenBank/DDBJ databases">
        <title>Maintaining two mating types: Structure of the mating type locus and its role in heterokaryosis in Podospora anserina.</title>
        <authorList>
            <person name="Grognet P."/>
            <person name="Bidard F."/>
            <person name="Kuchly C."/>
            <person name="Chan Ho Tong L."/>
            <person name="Coppin E."/>
            <person name="Ait Benkhali J."/>
            <person name="Couloux A."/>
            <person name="Wincker P."/>
            <person name="Debuchy R."/>
            <person name="Silar P."/>
        </authorList>
    </citation>
    <scope>NUCLEOTIDE SEQUENCE</scope>
</reference>
<dbReference type="InterPro" id="IPR053137">
    <property type="entry name" value="NLR-like"/>
</dbReference>
<dbReference type="SUPFAM" id="SSF53167">
    <property type="entry name" value="Purine and uridine phosphorylases"/>
    <property type="match status" value="1"/>
</dbReference>
<dbReference type="VEuPathDB" id="FungiDB:PODANS_5_80"/>
<dbReference type="KEGG" id="pan:PODANSg1360"/>
<sequence>MMSKRLLSTANIGNTTAESRKKGKIVSNGLETSDISQQGANSEYTVGWIYALTTESVAARAFLDEEYGGPEAVAQHDNSSYILGKISSHNIVITVLPNTEYSTTSAAAIARDMLHSFPNVRIRLMVGIGGNTPSLKRDIRLGDIVVSSPGGGKGGLLDDIEITLKKIKKRKNYRKPTLTSDRLYKSDVIHPSHSSESCEITYGNNETNLVVRNKRNKEDDNPAIYYGLITSRNQLMKDICIRDKLINKKGVLCFEMEAAGLINYFPCLVIRGIYDYSDSHKNKDW</sequence>
<dbReference type="Proteomes" id="UP000001197">
    <property type="component" value="Chromosome 5"/>
</dbReference>
<name>B2AFA2_PODAN</name>
<dbReference type="eggNOG" id="ENOG502QQ8X">
    <property type="taxonomic scope" value="Eukaryota"/>
</dbReference>
<evidence type="ECO:0000313" key="2">
    <source>
        <dbReference type="EMBL" id="CDP29195.1"/>
    </source>
</evidence>
<dbReference type="EMBL" id="CU633457">
    <property type="protein sequence ID" value="CAP62120.1"/>
    <property type="molecule type" value="Genomic_DNA"/>
</dbReference>
<evidence type="ECO:0000313" key="1">
    <source>
        <dbReference type="EMBL" id="CAP62120.1"/>
    </source>
</evidence>
<gene>
    <name evidence="1" type="ORF">PODANS_5_80</name>
</gene>
<organism evidence="1">
    <name type="scientific">Podospora anserina (strain S / ATCC MYA-4624 / DSM 980 / FGSC 10383)</name>
    <name type="common">Pleurage anserina</name>
    <dbReference type="NCBI Taxonomy" id="515849"/>
    <lineage>
        <taxon>Eukaryota</taxon>
        <taxon>Fungi</taxon>
        <taxon>Dikarya</taxon>
        <taxon>Ascomycota</taxon>
        <taxon>Pezizomycotina</taxon>
        <taxon>Sordariomycetes</taxon>
        <taxon>Sordariomycetidae</taxon>
        <taxon>Sordariales</taxon>
        <taxon>Podosporaceae</taxon>
        <taxon>Podospora</taxon>
        <taxon>Podospora anserina</taxon>
    </lineage>
</organism>